<protein>
    <submittedName>
        <fullName evidence="1">Uncharacterized protein</fullName>
    </submittedName>
</protein>
<sequence>MESSITIPTTFDPKFERSAELIAYLTKGIAYRDNGNIRVAGKSELNKIIAEKYEQKDFIGANEILGAARDISAEWTPFKLAERVSKSVRLSMSAYLKVIKYASQNKLSLSDSIRKILSAPMKKQLYAITGSSAVVNERIEPLHRLLDDWSTAKKQKKVIIVSGDKDSIPLIRKIAEHGKRATVVGVEGSTLYPSIKECNRLHFDFLNYSDIHRNP</sequence>
<proteinExistence type="predicted"/>
<reference evidence="1" key="1">
    <citation type="submission" date="2018-01" db="EMBL/GenBank/DDBJ databases">
        <authorList>
            <person name="Krukenberg V."/>
        </authorList>
    </citation>
    <scope>NUCLEOTIDE SEQUENCE</scope>
    <source>
        <strain evidence="1">E20ANME2</strain>
    </source>
</reference>
<name>A0AC61KYG3_9EURY</name>
<dbReference type="Proteomes" id="UP000248329">
    <property type="component" value="Unassembled WGS sequence"/>
</dbReference>
<evidence type="ECO:0000313" key="1">
    <source>
        <dbReference type="EMBL" id="PXF57072.1"/>
    </source>
</evidence>
<organism evidence="1 2">
    <name type="scientific">Candidatus Methanogaster sp</name>
    <dbReference type="NCBI Taxonomy" id="3386292"/>
    <lineage>
        <taxon>Archaea</taxon>
        <taxon>Methanobacteriati</taxon>
        <taxon>Methanobacteriota</taxon>
        <taxon>Stenosarchaea group</taxon>
        <taxon>Methanomicrobia</taxon>
        <taxon>Methanosarcinales</taxon>
        <taxon>ANME-2 cluster</taxon>
        <taxon>Candidatus Methanogasteraceae</taxon>
        <taxon>Candidatus Methanogaster</taxon>
    </lineage>
</organism>
<gene>
    <name evidence="1" type="ORF">C4B59_15825</name>
</gene>
<dbReference type="EMBL" id="PQXF01000071">
    <property type="protein sequence ID" value="PXF57072.1"/>
    <property type="molecule type" value="Genomic_DNA"/>
</dbReference>
<evidence type="ECO:0000313" key="2">
    <source>
        <dbReference type="Proteomes" id="UP000248329"/>
    </source>
</evidence>
<comment type="caution">
    <text evidence="1">The sequence shown here is derived from an EMBL/GenBank/DDBJ whole genome shotgun (WGS) entry which is preliminary data.</text>
</comment>
<accession>A0AC61KYG3</accession>